<reference evidence="10 12" key="1">
    <citation type="journal article" date="2011" name="J. Bacteriol.">
        <title>Draft genome sequence of the thermoalkaliphilic Caldalkalibacillus thermarum strain TA2.A1.</title>
        <authorList>
            <person name="Kalamorz F."/>
            <person name="Keis S."/>
            <person name="McMillan D.G."/>
            <person name="Olsson K."/>
            <person name="Stanton J.A."/>
            <person name="Stockwell P."/>
            <person name="Black M.A."/>
            <person name="Klingeman D.M."/>
            <person name="Land M.L."/>
            <person name="Han C.S."/>
            <person name="Martin S.L."/>
            <person name="Becher S.A."/>
            <person name="Peddie C.J."/>
            <person name="Morgan H.W."/>
            <person name="Matthies D."/>
            <person name="Preiss L."/>
            <person name="Meier T."/>
            <person name="Brown S.D."/>
            <person name="Cook G.M."/>
        </authorList>
    </citation>
    <scope>NUCLEOTIDE SEQUENCE [LARGE SCALE GENOMIC DNA]</scope>
    <source>
        <strain evidence="10 12">TA2.A1</strain>
    </source>
</reference>
<accession>F5L5R2</accession>
<dbReference type="HAMAP" id="MF_01937">
    <property type="entry name" value="MenA_1"/>
    <property type="match status" value="1"/>
</dbReference>
<keyword evidence="3 8" id="KW-1003">Cell membrane</keyword>
<dbReference type="EMBL" id="AFCE01000111">
    <property type="protein sequence ID" value="EGL83341.1"/>
    <property type="molecule type" value="Genomic_DNA"/>
</dbReference>
<gene>
    <name evidence="8" type="primary">menA</name>
    <name evidence="10" type="ORF">CathTA2_1125</name>
    <name evidence="11" type="ORF">HUR95_10760</name>
</gene>
<dbReference type="NCBIfam" id="NF004749">
    <property type="entry name" value="PRK06080.1-1"/>
    <property type="match status" value="1"/>
</dbReference>
<dbReference type="OrthoDB" id="9767568at2"/>
<dbReference type="UniPathway" id="UPA00079">
    <property type="reaction ID" value="UER00168"/>
</dbReference>
<keyword evidence="2 8" id="KW-0474">Menaquinone biosynthesis</keyword>
<feature type="transmembrane region" description="Helical" evidence="8">
    <location>
        <begin position="107"/>
        <end position="126"/>
    </location>
</feature>
<keyword evidence="4 8" id="KW-0808">Transferase</keyword>
<dbReference type="EMBL" id="CP082237">
    <property type="protein sequence ID" value="QZT32851.1"/>
    <property type="molecule type" value="Genomic_DNA"/>
</dbReference>
<sequence length="310" mass="33946">MEPHIEHSKPTSFPPHRKDTPWQVWWNLLRPHTLTASFIPVLIGTALTLKVTSINWTLFAAMLIASILIQAATNMFNEYYDYQRGLDTKESVGIGGAIVREGVPPKVVLNLAIVLFAIAVLLGVYICLISSWWVALIGSISMAVGYLYTGGPYPLAYSPFGELAAGVFMGPVIILLAFYIQTGMVTLYSVLVSIPIAILVAAIMLANNIRDLDEDQAAGRRTLAILIGRKRAIQLLGAMFVFAYVWAVAMAVLTDASLWILLVLLSIPTALKAVRGFIGKTKPVEMMPAMKLTAQLHMRYGLLLSIALFL</sequence>
<dbReference type="AlphaFoldDB" id="F5L5R2"/>
<comment type="pathway">
    <text evidence="8">Quinol/quinone metabolism; menaquinone biosynthesis; menaquinol from 1,4-dihydroxy-2-naphthoate: step 1/2.</text>
</comment>
<dbReference type="FunFam" id="1.10.357.140:FF:000007">
    <property type="entry name" value="1,4-dihydroxy-2-naphthoate octaprenyltransferase"/>
    <property type="match status" value="1"/>
</dbReference>
<evidence type="ECO:0000256" key="8">
    <source>
        <dbReference type="HAMAP-Rule" id="MF_01937"/>
    </source>
</evidence>
<comment type="caution">
    <text evidence="8">Lacks conserved residue(s) required for the propagation of feature annotation.</text>
</comment>
<dbReference type="Gene3D" id="1.10.357.140">
    <property type="entry name" value="UbiA prenyltransferase"/>
    <property type="match status" value="1"/>
</dbReference>
<dbReference type="KEGG" id="cthu:HUR95_10760"/>
<dbReference type="InterPro" id="IPR044878">
    <property type="entry name" value="UbiA_sf"/>
</dbReference>
<evidence type="ECO:0000256" key="9">
    <source>
        <dbReference type="NCBIfam" id="TIGR00751"/>
    </source>
</evidence>
<dbReference type="GO" id="GO:0005886">
    <property type="term" value="C:plasma membrane"/>
    <property type="evidence" value="ECO:0007669"/>
    <property type="project" value="UniProtKB-SubCell"/>
</dbReference>
<dbReference type="GO" id="GO:0046428">
    <property type="term" value="F:1,4-dihydroxy-2-naphthoate polyprenyltransferase activity"/>
    <property type="evidence" value="ECO:0007669"/>
    <property type="project" value="UniProtKB-UniRule"/>
</dbReference>
<proteinExistence type="inferred from homology"/>
<organism evidence="10 12">
    <name type="scientific">Caldalkalibacillus thermarum (strain TA2.A1)</name>
    <dbReference type="NCBI Taxonomy" id="986075"/>
    <lineage>
        <taxon>Bacteria</taxon>
        <taxon>Bacillati</taxon>
        <taxon>Bacillota</taxon>
        <taxon>Bacilli</taxon>
        <taxon>Bacillales</taxon>
        <taxon>Bacillaceae</taxon>
        <taxon>Caldalkalibacillus</taxon>
    </lineage>
</organism>
<evidence type="ECO:0000256" key="2">
    <source>
        <dbReference type="ARBA" id="ARBA00022428"/>
    </source>
</evidence>
<evidence type="ECO:0000256" key="3">
    <source>
        <dbReference type="ARBA" id="ARBA00022475"/>
    </source>
</evidence>
<keyword evidence="7 8" id="KW-0472">Membrane</keyword>
<dbReference type="EC" id="2.5.1.74" evidence="8 9"/>
<keyword evidence="5 8" id="KW-0812">Transmembrane</keyword>
<evidence type="ECO:0000256" key="5">
    <source>
        <dbReference type="ARBA" id="ARBA00022692"/>
    </source>
</evidence>
<evidence type="ECO:0000256" key="4">
    <source>
        <dbReference type="ARBA" id="ARBA00022679"/>
    </source>
</evidence>
<dbReference type="RefSeq" id="WP_007503903.1">
    <property type="nucleotide sequence ID" value="NZ_AFCE01000111.1"/>
</dbReference>
<dbReference type="Proteomes" id="UP000825179">
    <property type="component" value="Chromosome"/>
</dbReference>
<reference evidence="11 13" key="2">
    <citation type="journal article" date="2020" name="Extremophiles">
        <title>Genomic analysis of Caldalkalibacillus thermarum TA2.A1 reveals aerobic alkaliphilic metabolism and evolutionary hallmarks linking alkaliphilic bacteria and plant life.</title>
        <authorList>
            <person name="de Jong S.I."/>
            <person name="van den Broek M.A."/>
            <person name="Merkel A.Y."/>
            <person name="de la Torre Cortes P."/>
            <person name="Kalamorz F."/>
            <person name="Cook G.M."/>
            <person name="van Loosdrecht M.C.M."/>
            <person name="McMillan D.G.G."/>
        </authorList>
    </citation>
    <scope>NUCLEOTIDE SEQUENCE [LARGE SCALE GENOMIC DNA]</scope>
    <source>
        <strain evidence="11 13">TA2.A1</strain>
    </source>
</reference>
<evidence type="ECO:0000256" key="6">
    <source>
        <dbReference type="ARBA" id="ARBA00022989"/>
    </source>
</evidence>
<evidence type="ECO:0000256" key="7">
    <source>
        <dbReference type="ARBA" id="ARBA00023136"/>
    </source>
</evidence>
<dbReference type="PIRSF" id="PIRSF005355">
    <property type="entry name" value="UBIAD1"/>
    <property type="match status" value="1"/>
</dbReference>
<reference evidence="11" key="3">
    <citation type="submission" date="2021-08" db="EMBL/GenBank/DDBJ databases">
        <authorList>
            <person name="de Jong S."/>
            <person name="van den Broek M."/>
            <person name="Merkel A."/>
            <person name="de la Torre Cortes P."/>
            <person name="Kalamorz F."/>
            <person name="Cook G."/>
            <person name="van Loosdrecht M."/>
            <person name="McMillan D."/>
        </authorList>
    </citation>
    <scope>NUCLEOTIDE SEQUENCE</scope>
    <source>
        <strain evidence="11">TA2.A1</strain>
    </source>
</reference>
<keyword evidence="6 8" id="KW-1133">Transmembrane helix</keyword>
<feature type="transmembrane region" description="Helical" evidence="8">
    <location>
        <begin position="132"/>
        <end position="148"/>
    </location>
</feature>
<feature type="transmembrane region" description="Helical" evidence="8">
    <location>
        <begin position="186"/>
        <end position="206"/>
    </location>
</feature>
<keyword evidence="13" id="KW-1185">Reference proteome</keyword>
<evidence type="ECO:0000313" key="13">
    <source>
        <dbReference type="Proteomes" id="UP000825179"/>
    </source>
</evidence>
<dbReference type="eggNOG" id="COG1575">
    <property type="taxonomic scope" value="Bacteria"/>
</dbReference>
<protein>
    <recommendedName>
        <fullName evidence="8 9">1,4-dihydroxy-2-naphthoate octaprenyltransferase</fullName>
        <shortName evidence="8">DHNA-octaprenyltransferase</shortName>
        <ecNumber evidence="8 9">2.5.1.74</ecNumber>
    </recommendedName>
</protein>
<comment type="similarity">
    <text evidence="8">Belongs to the MenA family. Type 1 subfamily.</text>
</comment>
<dbReference type="NCBIfam" id="TIGR00751">
    <property type="entry name" value="menA"/>
    <property type="match status" value="1"/>
</dbReference>
<dbReference type="InterPro" id="IPR026046">
    <property type="entry name" value="UBIAD1"/>
</dbReference>
<comment type="function">
    <text evidence="8">Conversion of 1,4-dihydroxy-2-naphthoate (DHNA) to demethylmenaquinone (DMK).</text>
</comment>
<evidence type="ECO:0000313" key="12">
    <source>
        <dbReference type="Proteomes" id="UP000010716"/>
    </source>
</evidence>
<dbReference type="Proteomes" id="UP000010716">
    <property type="component" value="Unassembled WGS sequence"/>
</dbReference>
<comment type="subcellular location">
    <subcellularLocation>
        <location evidence="8">Cell membrane</location>
        <topology evidence="8">Multi-pass membrane protein</topology>
    </subcellularLocation>
    <subcellularLocation>
        <location evidence="1">Membrane</location>
        <topology evidence="1">Multi-pass membrane protein</topology>
    </subcellularLocation>
</comment>
<evidence type="ECO:0000313" key="10">
    <source>
        <dbReference type="EMBL" id="EGL83341.1"/>
    </source>
</evidence>
<dbReference type="GO" id="GO:0042371">
    <property type="term" value="P:vitamin K biosynthetic process"/>
    <property type="evidence" value="ECO:0007669"/>
    <property type="project" value="TreeGrafter"/>
</dbReference>
<dbReference type="InterPro" id="IPR000537">
    <property type="entry name" value="UbiA_prenyltransferase"/>
</dbReference>
<name>F5L5R2_CALTT</name>
<dbReference type="PANTHER" id="PTHR13929:SF0">
    <property type="entry name" value="UBIA PRENYLTRANSFERASE DOMAIN-CONTAINING PROTEIN 1"/>
    <property type="match status" value="1"/>
</dbReference>
<feature type="transmembrane region" description="Helical" evidence="8">
    <location>
        <begin position="56"/>
        <end position="76"/>
    </location>
</feature>
<evidence type="ECO:0000313" key="11">
    <source>
        <dbReference type="EMBL" id="QZT32851.1"/>
    </source>
</evidence>
<dbReference type="PANTHER" id="PTHR13929">
    <property type="entry name" value="1,4-DIHYDROXY-2-NAPHTHOATE OCTAPRENYLTRANSFERASE"/>
    <property type="match status" value="1"/>
</dbReference>
<dbReference type="GO" id="GO:0009234">
    <property type="term" value="P:menaquinone biosynthetic process"/>
    <property type="evidence" value="ECO:0007669"/>
    <property type="project" value="UniProtKB-UniRule"/>
</dbReference>
<evidence type="ECO:0000256" key="1">
    <source>
        <dbReference type="ARBA" id="ARBA00004141"/>
    </source>
</evidence>
<comment type="catalytic activity">
    <reaction evidence="8">
        <text>an all-trans-polyprenyl diphosphate + 1,4-dihydroxy-2-naphthoate + H(+) = a 2-demethylmenaquinol + CO2 + diphosphate</text>
        <dbReference type="Rhea" id="RHEA:26478"/>
        <dbReference type="Rhea" id="RHEA-COMP:9563"/>
        <dbReference type="Rhea" id="RHEA-COMP:9564"/>
        <dbReference type="ChEBI" id="CHEBI:11173"/>
        <dbReference type="ChEBI" id="CHEBI:15378"/>
        <dbReference type="ChEBI" id="CHEBI:16526"/>
        <dbReference type="ChEBI" id="CHEBI:33019"/>
        <dbReference type="ChEBI" id="CHEBI:55437"/>
        <dbReference type="ChEBI" id="CHEBI:58914"/>
        <dbReference type="EC" id="2.5.1.74"/>
    </reaction>
</comment>
<feature type="transmembrane region" description="Helical" evidence="8">
    <location>
        <begin position="160"/>
        <end position="180"/>
    </location>
</feature>
<dbReference type="InterPro" id="IPR004657">
    <property type="entry name" value="MenA"/>
</dbReference>
<dbReference type="Pfam" id="PF01040">
    <property type="entry name" value="UbiA"/>
    <property type="match status" value="1"/>
</dbReference>
<dbReference type="CDD" id="cd13962">
    <property type="entry name" value="PT_UbiA_UBIAD1"/>
    <property type="match status" value="1"/>
</dbReference>